<gene>
    <name evidence="1" type="ORF">XE10_1905</name>
</gene>
<dbReference type="EMBL" id="LGHE01000282">
    <property type="protein sequence ID" value="KUK99065.1"/>
    <property type="molecule type" value="Genomic_DNA"/>
</dbReference>
<dbReference type="PATRIC" id="fig|2198.3.peg.2016"/>
<evidence type="ECO:0000313" key="1">
    <source>
        <dbReference type="EMBL" id="KUK99065.1"/>
    </source>
</evidence>
<organism evidence="1 2">
    <name type="scientific">Methanoculleus marisnigri</name>
    <dbReference type="NCBI Taxonomy" id="2198"/>
    <lineage>
        <taxon>Archaea</taxon>
        <taxon>Methanobacteriati</taxon>
        <taxon>Methanobacteriota</taxon>
        <taxon>Stenosarchaea group</taxon>
        <taxon>Methanomicrobia</taxon>
        <taxon>Methanomicrobiales</taxon>
        <taxon>Methanomicrobiaceae</taxon>
        <taxon>Methanoculleus</taxon>
    </lineage>
</organism>
<evidence type="ECO:0000313" key="2">
    <source>
        <dbReference type="Proteomes" id="UP000054598"/>
    </source>
</evidence>
<dbReference type="Proteomes" id="UP000054598">
    <property type="component" value="Unassembled WGS sequence"/>
</dbReference>
<name>A0A101IPL9_9EURY</name>
<dbReference type="AlphaFoldDB" id="A0A101IPL9"/>
<sequence length="84" mass="9054">MADFVQKTVNKSAVRELSVPIPNVTSFNNLVQSVIADNPFGCVGYTTSGGEYIEPGFHARNLSFKSINPFPARTTPVNTPATHS</sequence>
<accession>A0A101IPL9</accession>
<comment type="caution">
    <text evidence="1">The sequence shown here is derived from an EMBL/GenBank/DDBJ whole genome shotgun (WGS) entry which is preliminary data.</text>
</comment>
<reference evidence="2" key="1">
    <citation type="journal article" date="2015" name="MBio">
        <title>Genome-Resolved Metagenomic Analysis Reveals Roles for Candidate Phyla and Other Microbial Community Members in Biogeochemical Transformations in Oil Reservoirs.</title>
        <authorList>
            <person name="Hu P."/>
            <person name="Tom L."/>
            <person name="Singh A."/>
            <person name="Thomas B.C."/>
            <person name="Baker B.J."/>
            <person name="Piceno Y.M."/>
            <person name="Andersen G.L."/>
            <person name="Banfield J.F."/>
        </authorList>
    </citation>
    <scope>NUCLEOTIDE SEQUENCE [LARGE SCALE GENOMIC DNA]</scope>
</reference>
<proteinExistence type="predicted"/>
<protein>
    <submittedName>
        <fullName evidence="1">Uncharacterized protein</fullName>
    </submittedName>
</protein>